<dbReference type="STRING" id="1121416.SAMN02745220_01113"/>
<dbReference type="SUPFAM" id="SSF48452">
    <property type="entry name" value="TPR-like"/>
    <property type="match status" value="1"/>
</dbReference>
<evidence type="ECO:0000313" key="5">
    <source>
        <dbReference type="EMBL" id="SHO45514.1"/>
    </source>
</evidence>
<keyword evidence="6" id="KW-1185">Reference proteome</keyword>
<dbReference type="SMART" id="SM00028">
    <property type="entry name" value="TPR"/>
    <property type="match status" value="7"/>
</dbReference>
<sequence length="1328" mass="151249">MASSRLRKQFCSHLCIASLAATLAVPVILHAEITFQREIVPLDNPLLPQWKLHWDMGRDAVRKGNLQGGAKFYEMVLREKPQIEEASWEFSQLLVQLKRYQEATTLLESLIELNPNRIDYLVLAGKVALDIREYNRAVRYLGQAYSRQPEGEQGVVILRGLITGLIGLDRKENAFVLMEQLRQRTANDPELLHDIARLAHELGYDDKAREYYSALIDGEKGNRDALDEAARVFAATGQEDKAAPLWKKLLLVDPENDEYHRQLLTHYRKTAESGEALPHLLALVDGKENDNSALLLEAARIYMKDQGRADRALPYYERYLQLNPHDQTVSAELNTARQQIADQLLAIVENDGAELLWQDLSHFTAHRLEIFRIMAEKLEKQDKRESLIQVLEIIYRQPGNNSEELALRLKELYLATGRPEAAYLMYENITSARYLTYQFYRDKGELELQIGYDIAALTTLMHAMVLRPNNDKLRLECLELAGRLGSMEAMQELSRPLFNGSLQQKRLPLYQSYYNGLRLSGQFTAADVVAGQILDQSWLSISTRKALLLDRARDLMTMERLYQAERILRTQLVEGRDKDPAIFADLIEDALLAGAGEDGKTLFNYYTEKSENSGWKTSYGEDGRAFFLSYVHLLVKEGRSAAAQTELENYLTGYRKKAAVHPSDTDEELLRLELELCRLYLKIGNKKSCLDLVRRYEKNGNPPAEMRLVKYIAAGNGTVNPEALITNLPGRENHKGGVTELLRLAEASKILGKEAAAISFLQEAQRLYPASMRSRVALAILLKNAGKFGLAADAFYELHQKNPEESWFYVQYLQVKSKQGHNKAVLAELSNQPFATLPFELKLLQARALYATNQKADSFEIYESLLHPSVRSKYRDEMSTKGVRVAWQEQEEQTFWKMFGYDEPDWFDKLNQLQGDEGFLAQSRTLEGSTAARLYDSYRWERLVGSEFLARKALEENKYTVAETQYRKNAEQGQSTESLKDLAKIYERLGEYGKQAEVYSSLEKRGESAPELQESIERNKVALAPTLGLNYEYLEKSGRENLINLQKMSAGVSFQYLPSLNSSLQFGYSELFFEPAEGGGQSVDGRLFSVSSRYKFNERTSIELDSGLQILDSDSDSSVTFSARLNRKFDPLLSGYLEVNQELIDDTVEAVDTGFTTNSIIGGLVLEGTKGFTIGGELERLWYEDNNTQNRLFFFGSYSIFDDLTTYEMKYSYEILTNRDDDTAVVADGGPTVETVLPYWSPDEYWQHLFSIKVQHLLNNPEEIERPPSSYSFDLSVGYESELDFTIGGGANIFLEIGSNFLVKGRLFYTESDDYREESAAVSLMYRW</sequence>
<evidence type="ECO:0000256" key="4">
    <source>
        <dbReference type="SAM" id="SignalP"/>
    </source>
</evidence>
<evidence type="ECO:0000313" key="6">
    <source>
        <dbReference type="Proteomes" id="UP000184603"/>
    </source>
</evidence>
<keyword evidence="4" id="KW-0732">Signal</keyword>
<feature type="signal peptide" evidence="4">
    <location>
        <begin position="1"/>
        <end position="31"/>
    </location>
</feature>
<name>A0A1M7Y1K5_9BACT</name>
<protein>
    <submittedName>
        <fullName evidence="5">Tetratricopeptide repeat-containing protein</fullName>
    </submittedName>
</protein>
<evidence type="ECO:0000256" key="3">
    <source>
        <dbReference type="PROSITE-ProRule" id="PRU00339"/>
    </source>
</evidence>
<dbReference type="Gene3D" id="1.25.40.10">
    <property type="entry name" value="Tetratricopeptide repeat domain"/>
    <property type="match status" value="2"/>
</dbReference>
<feature type="chain" id="PRO_5012478227" evidence="4">
    <location>
        <begin position="32"/>
        <end position="1328"/>
    </location>
</feature>
<organism evidence="5 6">
    <name type="scientific">Desulfopila aestuarii DSM 18488</name>
    <dbReference type="NCBI Taxonomy" id="1121416"/>
    <lineage>
        <taxon>Bacteria</taxon>
        <taxon>Pseudomonadati</taxon>
        <taxon>Thermodesulfobacteriota</taxon>
        <taxon>Desulfobulbia</taxon>
        <taxon>Desulfobulbales</taxon>
        <taxon>Desulfocapsaceae</taxon>
        <taxon>Desulfopila</taxon>
    </lineage>
</organism>
<gene>
    <name evidence="5" type="ORF">SAMN02745220_01113</name>
</gene>
<accession>A0A1M7Y1K5</accession>
<dbReference type="InterPro" id="IPR051012">
    <property type="entry name" value="CellSynth/LPSAsmb/PSIAsmb"/>
</dbReference>
<feature type="repeat" description="TPR" evidence="3">
    <location>
        <begin position="84"/>
        <end position="117"/>
    </location>
</feature>
<proteinExistence type="predicted"/>
<dbReference type="InterPro" id="IPR019734">
    <property type="entry name" value="TPR_rpt"/>
</dbReference>
<dbReference type="PANTHER" id="PTHR45586:SF1">
    <property type="entry name" value="LIPOPOLYSACCHARIDE ASSEMBLY PROTEIN B"/>
    <property type="match status" value="1"/>
</dbReference>
<dbReference type="Proteomes" id="UP000184603">
    <property type="component" value="Unassembled WGS sequence"/>
</dbReference>
<dbReference type="PROSITE" id="PS50005">
    <property type="entry name" value="TPR"/>
    <property type="match status" value="1"/>
</dbReference>
<keyword evidence="1" id="KW-0677">Repeat</keyword>
<evidence type="ECO:0000256" key="2">
    <source>
        <dbReference type="ARBA" id="ARBA00022803"/>
    </source>
</evidence>
<evidence type="ECO:0000256" key="1">
    <source>
        <dbReference type="ARBA" id="ARBA00022737"/>
    </source>
</evidence>
<dbReference type="EMBL" id="FRFE01000004">
    <property type="protein sequence ID" value="SHO45514.1"/>
    <property type="molecule type" value="Genomic_DNA"/>
</dbReference>
<dbReference type="PANTHER" id="PTHR45586">
    <property type="entry name" value="TPR REPEAT-CONTAINING PROTEIN PA4667"/>
    <property type="match status" value="1"/>
</dbReference>
<reference evidence="5 6" key="1">
    <citation type="submission" date="2016-12" db="EMBL/GenBank/DDBJ databases">
        <authorList>
            <person name="Song W.-J."/>
            <person name="Kurnit D.M."/>
        </authorList>
    </citation>
    <scope>NUCLEOTIDE SEQUENCE [LARGE SCALE GENOMIC DNA]</scope>
    <source>
        <strain evidence="5 6">DSM 18488</strain>
    </source>
</reference>
<keyword evidence="2 3" id="KW-0802">TPR repeat</keyword>
<dbReference type="InterPro" id="IPR011990">
    <property type="entry name" value="TPR-like_helical_dom_sf"/>
</dbReference>